<sequence>MKDLNDLMEKAHQCMEGAALCTGTSFEVVQRNPTYCDLYSGELSMKTVQEVFDAMGTETVIYHVPQGSTDAGNVD</sequence>
<accession>A0A1M4PQB9</accession>
<keyword evidence="2" id="KW-1185">Reference proteome</keyword>
<dbReference type="EMBL" id="LT669839">
    <property type="protein sequence ID" value="SHD77677.1"/>
    <property type="molecule type" value="Genomic_DNA"/>
</dbReference>
<dbReference type="AlphaFoldDB" id="A0A1M4PQB9"/>
<evidence type="ECO:0000313" key="1">
    <source>
        <dbReference type="EMBL" id="SHD77677.1"/>
    </source>
</evidence>
<reference evidence="1 2" key="1">
    <citation type="submission" date="2016-11" db="EMBL/GenBank/DDBJ databases">
        <authorList>
            <person name="Manzoor S."/>
        </authorList>
    </citation>
    <scope>NUCLEOTIDE SEQUENCE [LARGE SCALE GENOMIC DNA]</scope>
    <source>
        <strain evidence="1">Clostridium ultunense strain Esp</strain>
    </source>
</reference>
<proteinExistence type="predicted"/>
<name>A0A1M4PQB9_9FIRM</name>
<organism evidence="1 2">
    <name type="scientific">[Clostridium] ultunense Esp</name>
    <dbReference type="NCBI Taxonomy" id="1288971"/>
    <lineage>
        <taxon>Bacteria</taxon>
        <taxon>Bacillati</taxon>
        <taxon>Bacillota</taxon>
        <taxon>Tissierellia</taxon>
        <taxon>Tissierellales</taxon>
        <taxon>Tepidimicrobiaceae</taxon>
        <taxon>Schnuerera</taxon>
    </lineage>
</organism>
<evidence type="ECO:0000313" key="2">
    <source>
        <dbReference type="Proteomes" id="UP000245423"/>
    </source>
</evidence>
<gene>
    <name evidence="1" type="ORF">CUESP1_2323</name>
</gene>
<protein>
    <submittedName>
        <fullName evidence="1">Uncharacterized protein</fullName>
    </submittedName>
</protein>
<dbReference type="Proteomes" id="UP000245423">
    <property type="component" value="Chromosome 1"/>
</dbReference>
<dbReference type="Gene3D" id="3.30.70.360">
    <property type="match status" value="1"/>
</dbReference>
<dbReference type="Gene3D" id="3.40.630.10">
    <property type="entry name" value="Zn peptidases"/>
    <property type="match status" value="1"/>
</dbReference>
<dbReference type="RefSeq" id="WP_025641761.1">
    <property type="nucleotide sequence ID" value="NZ_LT669839.1"/>
</dbReference>